<reference evidence="8" key="1">
    <citation type="submission" date="2014-05" db="EMBL/GenBank/DDBJ databases">
        <authorList>
            <person name="Chronopoulou M."/>
        </authorList>
    </citation>
    <scope>NUCLEOTIDE SEQUENCE</scope>
    <source>
        <tissue evidence="8">Whole organism</tissue>
    </source>
</reference>
<dbReference type="PROSITE" id="PS50853">
    <property type="entry name" value="FN3"/>
    <property type="match status" value="2"/>
</dbReference>
<keyword evidence="2" id="KW-1015">Disulfide bond</keyword>
<evidence type="ECO:0000256" key="1">
    <source>
        <dbReference type="ARBA" id="ARBA00022737"/>
    </source>
</evidence>
<dbReference type="AlphaFoldDB" id="A0A0K2TV25"/>
<keyword evidence="5" id="KW-1133">Transmembrane helix</keyword>
<protein>
    <submittedName>
        <fullName evidence="8">Uncharacterized protein</fullName>
    </submittedName>
</protein>
<dbReference type="InterPro" id="IPR013783">
    <property type="entry name" value="Ig-like_fold"/>
</dbReference>
<sequence>DRIFANEIISISSSASSPIILEHPPEKVIVAAKDPVTLNCKAEGVPPPVIHWFRNGDPLNVNSPRSHRIILPDGSLFFLKTNFSPGRTAGSEDEGVYWCSASNEHGTAVSRNSTLTIAYIDNDFRVVPRNMEGILDSTISMNCIPPAGLPTPVVRWKKNDEYLDLSSSHRILILASGTLKINPLEEDDAGQYQCSASNLAGTKETNPVHLKVLRPPSFVQSPRNMTVISGNDIILECVGDGDPSPKIIWTKGERSDIDTNYEQTIPGQGLKLRNIHPAQEGMYKCTATSPIGSTSASAYVRVIEPPLITVHSPRTVTAPALGSKIELDCSAEGRPEPVLLWMREDDRTILLPGDRTDTLEVSAEGTLIVKATQDTTHYICLVVNNAGAAVARTTVHLRSSFMENDFIVVRGVKVDVLKIKGLSSTSIKVTWRLSNDATSDLVDGFYILYRCRRGSPAGFTSITVLHAGATSYVVNRLEPYTPYEFLVVPFQRGFSGHPSSLYIAWTLESIPNIQPKDLKWTPINGSSVNITWLPLEIKNLRGQLRGYQLMILQNGQIASNQSLEQSQNWVMMSNLEPFHTYEIKVAAYNSKGLGPFSESILVKPEPSSMFKGAAVSDSTSSSSSSPIWLLGFFICVITVLFGLAGLMIYKQKQCRITRAGLAIYDKKSPSKRSSDLHREFQMIPSASTTETVWINRRWDPIKESIKSETKLLSFGERKKSKSKKGSSSSSKERSLEKKRHSSKLTDGSSSSESDSDYAYIDRSTHSITGRFIETDPAELPLSPYATTEVDNRRIFKKVAQRGTQTRRRRHRHTRPAFNSEDCLQPLSVHSLIEDGDIIHIGDSITDPELSDHIYTLVASRGASAAASLGSLHESMSAGKRKRHVLEGGPKTCINLLDIIPPPPSYPPPPSVAAQGEEEEALLVGSIILNDEIWATHHASSDNQNLFQEDQL</sequence>
<dbReference type="PROSITE" id="PS50835">
    <property type="entry name" value="IG_LIKE"/>
    <property type="match status" value="4"/>
</dbReference>
<dbReference type="InterPro" id="IPR003598">
    <property type="entry name" value="Ig_sub2"/>
</dbReference>
<dbReference type="GO" id="GO:0030154">
    <property type="term" value="P:cell differentiation"/>
    <property type="evidence" value="ECO:0007669"/>
    <property type="project" value="UniProtKB-ARBA"/>
</dbReference>
<keyword evidence="5" id="KW-0812">Transmembrane</keyword>
<dbReference type="CDD" id="cd00063">
    <property type="entry name" value="FN3"/>
    <property type="match status" value="2"/>
</dbReference>
<dbReference type="GO" id="GO:0009653">
    <property type="term" value="P:anatomical structure morphogenesis"/>
    <property type="evidence" value="ECO:0007669"/>
    <property type="project" value="UniProtKB-ARBA"/>
</dbReference>
<dbReference type="SMART" id="SM00060">
    <property type="entry name" value="FN3"/>
    <property type="match status" value="2"/>
</dbReference>
<evidence type="ECO:0000313" key="8">
    <source>
        <dbReference type="EMBL" id="CDW29878.1"/>
    </source>
</evidence>
<dbReference type="SUPFAM" id="SSF49265">
    <property type="entry name" value="Fibronectin type III"/>
    <property type="match status" value="1"/>
</dbReference>
<dbReference type="OrthoDB" id="428111at2759"/>
<feature type="domain" description="Ig-like" evidence="6">
    <location>
        <begin position="18"/>
        <end position="116"/>
    </location>
</feature>
<name>A0A0K2TV25_LEPSM</name>
<evidence type="ECO:0000256" key="4">
    <source>
        <dbReference type="SAM" id="MobiDB-lite"/>
    </source>
</evidence>
<dbReference type="EMBL" id="HACA01012517">
    <property type="protein sequence ID" value="CDW29878.1"/>
    <property type="molecule type" value="Transcribed_RNA"/>
</dbReference>
<proteinExistence type="predicted"/>
<dbReference type="GO" id="GO:0098609">
    <property type="term" value="P:cell-cell adhesion"/>
    <property type="evidence" value="ECO:0007669"/>
    <property type="project" value="TreeGrafter"/>
</dbReference>
<feature type="domain" description="Ig-like" evidence="6">
    <location>
        <begin position="306"/>
        <end position="396"/>
    </location>
</feature>
<accession>A0A0K2TV25</accession>
<dbReference type="Pfam" id="PF07679">
    <property type="entry name" value="I-set"/>
    <property type="match status" value="1"/>
</dbReference>
<dbReference type="FunFam" id="2.60.40.10:FF:000028">
    <property type="entry name" value="Neuronal cell adhesion molecule"/>
    <property type="match status" value="1"/>
</dbReference>
<dbReference type="FunFam" id="2.60.40.10:FF:000189">
    <property type="entry name" value="Neogenin isoform 3"/>
    <property type="match status" value="1"/>
</dbReference>
<keyword evidence="1" id="KW-0677">Repeat</keyword>
<feature type="domain" description="Ig-like" evidence="6">
    <location>
        <begin position="137"/>
        <end position="211"/>
    </location>
</feature>
<evidence type="ECO:0000256" key="2">
    <source>
        <dbReference type="ARBA" id="ARBA00023157"/>
    </source>
</evidence>
<feature type="domain" description="Ig-like" evidence="6">
    <location>
        <begin position="216"/>
        <end position="301"/>
    </location>
</feature>
<dbReference type="Pfam" id="PF13927">
    <property type="entry name" value="Ig_3"/>
    <property type="match status" value="3"/>
</dbReference>
<dbReference type="Gene3D" id="2.60.40.10">
    <property type="entry name" value="Immunoglobulins"/>
    <property type="match status" value="6"/>
</dbReference>
<evidence type="ECO:0000256" key="3">
    <source>
        <dbReference type="ARBA" id="ARBA00023319"/>
    </source>
</evidence>
<dbReference type="InterPro" id="IPR036116">
    <property type="entry name" value="FN3_sf"/>
</dbReference>
<dbReference type="SMART" id="SM00408">
    <property type="entry name" value="IGc2"/>
    <property type="match status" value="4"/>
</dbReference>
<dbReference type="InterPro" id="IPR007110">
    <property type="entry name" value="Ig-like_dom"/>
</dbReference>
<dbReference type="SMART" id="SM00409">
    <property type="entry name" value="IG"/>
    <property type="match status" value="4"/>
</dbReference>
<dbReference type="InterPro" id="IPR036179">
    <property type="entry name" value="Ig-like_dom_sf"/>
</dbReference>
<feature type="domain" description="Fibronectin type-III" evidence="7">
    <location>
        <begin position="413"/>
        <end position="509"/>
    </location>
</feature>
<dbReference type="InterPro" id="IPR003961">
    <property type="entry name" value="FN3_dom"/>
</dbReference>
<evidence type="ECO:0000256" key="5">
    <source>
        <dbReference type="SAM" id="Phobius"/>
    </source>
</evidence>
<keyword evidence="3" id="KW-0393">Immunoglobulin domain</keyword>
<keyword evidence="5" id="KW-0472">Membrane</keyword>
<evidence type="ECO:0000259" key="7">
    <source>
        <dbReference type="PROSITE" id="PS50853"/>
    </source>
</evidence>
<evidence type="ECO:0000259" key="6">
    <source>
        <dbReference type="PROSITE" id="PS50835"/>
    </source>
</evidence>
<dbReference type="Pfam" id="PF00041">
    <property type="entry name" value="fn3"/>
    <property type="match status" value="2"/>
</dbReference>
<dbReference type="SUPFAM" id="SSF48726">
    <property type="entry name" value="Immunoglobulin"/>
    <property type="match status" value="4"/>
</dbReference>
<feature type="transmembrane region" description="Helical" evidence="5">
    <location>
        <begin position="627"/>
        <end position="649"/>
    </location>
</feature>
<dbReference type="PANTHER" id="PTHR44170:SF52">
    <property type="entry name" value="PROTEIN SAX-3"/>
    <property type="match status" value="1"/>
</dbReference>
<organism evidence="8">
    <name type="scientific">Lepeophtheirus salmonis</name>
    <name type="common">Salmon louse</name>
    <name type="synonym">Caligus salmonis</name>
    <dbReference type="NCBI Taxonomy" id="72036"/>
    <lineage>
        <taxon>Eukaryota</taxon>
        <taxon>Metazoa</taxon>
        <taxon>Ecdysozoa</taxon>
        <taxon>Arthropoda</taxon>
        <taxon>Crustacea</taxon>
        <taxon>Multicrustacea</taxon>
        <taxon>Hexanauplia</taxon>
        <taxon>Copepoda</taxon>
        <taxon>Siphonostomatoida</taxon>
        <taxon>Caligidae</taxon>
        <taxon>Lepeophtheirus</taxon>
    </lineage>
</organism>
<dbReference type="FunFam" id="2.60.40.10:FF:000032">
    <property type="entry name" value="palladin isoform X1"/>
    <property type="match status" value="1"/>
</dbReference>
<dbReference type="InterPro" id="IPR013098">
    <property type="entry name" value="Ig_I-set"/>
</dbReference>
<dbReference type="PANTHER" id="PTHR44170">
    <property type="entry name" value="PROTEIN SIDEKICK"/>
    <property type="match status" value="1"/>
</dbReference>
<dbReference type="InterPro" id="IPR003599">
    <property type="entry name" value="Ig_sub"/>
</dbReference>
<feature type="region of interest" description="Disordered" evidence="4">
    <location>
        <begin position="716"/>
        <end position="757"/>
    </location>
</feature>
<feature type="domain" description="Fibronectin type-III" evidence="7">
    <location>
        <begin position="514"/>
        <end position="607"/>
    </location>
</feature>
<feature type="non-terminal residue" evidence="8">
    <location>
        <position position="1"/>
    </location>
</feature>
<dbReference type="GO" id="GO:0016020">
    <property type="term" value="C:membrane"/>
    <property type="evidence" value="ECO:0007669"/>
    <property type="project" value="UniProtKB-SubCell"/>
</dbReference>